<dbReference type="InterPro" id="IPR018171">
    <property type="entry name" value="Pept_tRNA_hydro_CS"/>
</dbReference>
<evidence type="ECO:0000256" key="4">
    <source>
        <dbReference type="ARBA" id="ARBA00022884"/>
    </source>
</evidence>
<evidence type="ECO:0000256" key="1">
    <source>
        <dbReference type="ARBA" id="ARBA00013260"/>
    </source>
</evidence>
<organism evidence="6">
    <name type="scientific">freshwater metagenome</name>
    <dbReference type="NCBI Taxonomy" id="449393"/>
    <lineage>
        <taxon>unclassified sequences</taxon>
        <taxon>metagenomes</taxon>
        <taxon>ecological metagenomes</taxon>
    </lineage>
</organism>
<dbReference type="PANTHER" id="PTHR17224:SF1">
    <property type="entry name" value="PEPTIDYL-TRNA HYDROLASE"/>
    <property type="match status" value="1"/>
</dbReference>
<keyword evidence="2" id="KW-0820">tRNA-binding</keyword>
<dbReference type="SUPFAM" id="SSF53178">
    <property type="entry name" value="Peptidyl-tRNA hydrolase-like"/>
    <property type="match status" value="1"/>
</dbReference>
<evidence type="ECO:0000313" key="6">
    <source>
        <dbReference type="EMBL" id="CAB4887955.1"/>
    </source>
</evidence>
<dbReference type="GO" id="GO:0000049">
    <property type="term" value="F:tRNA binding"/>
    <property type="evidence" value="ECO:0007669"/>
    <property type="project" value="UniProtKB-KW"/>
</dbReference>
<accession>A0A6J7F336</accession>
<dbReference type="AlphaFoldDB" id="A0A6J7F336"/>
<comment type="similarity">
    <text evidence="5">Belongs to the PTH family.</text>
</comment>
<name>A0A6J7F336_9ZZZZ</name>
<dbReference type="EMBL" id="CAFBMB010000003">
    <property type="protein sequence ID" value="CAB4887955.1"/>
    <property type="molecule type" value="Genomic_DNA"/>
</dbReference>
<dbReference type="NCBIfam" id="TIGR00447">
    <property type="entry name" value="pth"/>
    <property type="match status" value="1"/>
</dbReference>
<protein>
    <recommendedName>
        <fullName evidence="1">peptidyl-tRNA hydrolase</fullName>
        <ecNumber evidence="1">3.1.1.29</ecNumber>
    </recommendedName>
</protein>
<evidence type="ECO:0000256" key="5">
    <source>
        <dbReference type="ARBA" id="ARBA00038063"/>
    </source>
</evidence>
<proteinExistence type="inferred from homology"/>
<dbReference type="PROSITE" id="PS01196">
    <property type="entry name" value="PEPT_TRNA_HYDROL_2"/>
    <property type="match status" value="1"/>
</dbReference>
<dbReference type="CDD" id="cd00462">
    <property type="entry name" value="PTH"/>
    <property type="match status" value="1"/>
</dbReference>
<dbReference type="InterPro" id="IPR036416">
    <property type="entry name" value="Pept_tRNA_hydro_sf"/>
</dbReference>
<dbReference type="InterPro" id="IPR001328">
    <property type="entry name" value="Pept_tRNA_hydro"/>
</dbReference>
<dbReference type="PANTHER" id="PTHR17224">
    <property type="entry name" value="PEPTIDYL-TRNA HYDROLASE"/>
    <property type="match status" value="1"/>
</dbReference>
<dbReference type="GO" id="GO:0004045">
    <property type="term" value="F:peptidyl-tRNA hydrolase activity"/>
    <property type="evidence" value="ECO:0007669"/>
    <property type="project" value="UniProtKB-EC"/>
</dbReference>
<dbReference type="Pfam" id="PF01195">
    <property type="entry name" value="Pept_tRNA_hydro"/>
    <property type="match status" value="1"/>
</dbReference>
<reference evidence="6" key="1">
    <citation type="submission" date="2020-05" db="EMBL/GenBank/DDBJ databases">
        <authorList>
            <person name="Chiriac C."/>
            <person name="Salcher M."/>
            <person name="Ghai R."/>
            <person name="Kavagutti S V."/>
        </authorList>
    </citation>
    <scope>NUCLEOTIDE SEQUENCE</scope>
</reference>
<gene>
    <name evidence="6" type="ORF">UFOPK3516_00093</name>
</gene>
<evidence type="ECO:0000256" key="2">
    <source>
        <dbReference type="ARBA" id="ARBA00022555"/>
    </source>
</evidence>
<sequence>MVLDTLAHSVPVTFTKHKSQATVAVTRFQSAPDKVILAKPACFMNLSGKPVAALAKFYSVEPERIVVVYDDLDIPFDDVRIKFAGGHGGHNGLRDIMAALGTPDFVRVRVGIGRPPGRQDAAEFVLRDFARAERTVLPHVLARAADAVTEIVNSGYLAAQQVINAPA</sequence>
<dbReference type="Gene3D" id="3.40.50.1470">
    <property type="entry name" value="Peptidyl-tRNA hydrolase"/>
    <property type="match status" value="1"/>
</dbReference>
<evidence type="ECO:0000256" key="3">
    <source>
        <dbReference type="ARBA" id="ARBA00022801"/>
    </source>
</evidence>
<keyword evidence="3" id="KW-0378">Hydrolase</keyword>
<keyword evidence="4" id="KW-0694">RNA-binding</keyword>
<dbReference type="EC" id="3.1.1.29" evidence="1"/>